<sequence length="384" mass="43119">MKFSFISIFFLLILTACEMPGGSSPLQYKKDYTSQIHNLHKKSCSEKDQNNEVNKSCAEIPPTGEKTVAVDNFTKLVGQMSCEEQCPLCATKVFDEKSDYEKEHGYINYPNTLGICRGHSITSQKFNMLGHFCQKGAPEKAACRYASQSPQNAKQCELSSKRIAKCATDSLYKKSCETDTTSRECEKYYLQIIRDIHRGKARAIPGFKSLAEFSSHPAFHEEFVDVIKTHPKRFTARGANLTEVEGSNNAEVFREVMTRVEKHNEIPYIGLTGGVGSHAVTAYKTMNIDGQKVLCIRDPNLSSTSRNADGTLPGKSCQNHYMKLVGDRVIYMKEGKSKSISRFKLYDEEDGRNMDYAIEQQGVCKKLGEQNQECINTPKVTQAK</sequence>
<dbReference type="PROSITE" id="PS51257">
    <property type="entry name" value="PROKAR_LIPOPROTEIN"/>
    <property type="match status" value="1"/>
</dbReference>
<protein>
    <recommendedName>
        <fullName evidence="3">Lipoprotein</fullName>
    </recommendedName>
</protein>
<dbReference type="AlphaFoldDB" id="A0A1Y5F3C5"/>
<gene>
    <name evidence="1" type="ORF">A9Q84_17890</name>
</gene>
<proteinExistence type="predicted"/>
<name>A0A1Y5F3C5_9BACT</name>
<dbReference type="Proteomes" id="UP000196531">
    <property type="component" value="Unassembled WGS sequence"/>
</dbReference>
<evidence type="ECO:0000313" key="1">
    <source>
        <dbReference type="EMBL" id="OUR94174.1"/>
    </source>
</evidence>
<evidence type="ECO:0000313" key="2">
    <source>
        <dbReference type="Proteomes" id="UP000196531"/>
    </source>
</evidence>
<organism evidence="1 2">
    <name type="scientific">Halobacteriovorax marinus</name>
    <dbReference type="NCBI Taxonomy" id="97084"/>
    <lineage>
        <taxon>Bacteria</taxon>
        <taxon>Pseudomonadati</taxon>
        <taxon>Bdellovibrionota</taxon>
        <taxon>Bacteriovoracia</taxon>
        <taxon>Bacteriovoracales</taxon>
        <taxon>Halobacteriovoraceae</taxon>
        <taxon>Halobacteriovorax</taxon>
    </lineage>
</organism>
<dbReference type="EMBL" id="MAAO01000011">
    <property type="protein sequence ID" value="OUR94174.1"/>
    <property type="molecule type" value="Genomic_DNA"/>
</dbReference>
<accession>A0A1Y5F3C5</accession>
<reference evidence="2" key="1">
    <citation type="journal article" date="2017" name="Proc. Natl. Acad. Sci. U.S.A.">
        <title>Simulation of Deepwater Horizon oil plume reveals substrate specialization within a complex community of hydrocarbon-degraders.</title>
        <authorList>
            <person name="Hu P."/>
            <person name="Dubinsky E.A."/>
            <person name="Probst A.J."/>
            <person name="Wang J."/>
            <person name="Sieber C.M.K."/>
            <person name="Tom L.M."/>
            <person name="Gardinali P."/>
            <person name="Banfield J.F."/>
            <person name="Atlas R.M."/>
            <person name="Andersen G.L."/>
        </authorList>
    </citation>
    <scope>NUCLEOTIDE SEQUENCE [LARGE SCALE GENOMIC DNA]</scope>
</reference>
<comment type="caution">
    <text evidence="1">The sequence shown here is derived from an EMBL/GenBank/DDBJ whole genome shotgun (WGS) entry which is preliminary data.</text>
</comment>
<evidence type="ECO:0008006" key="3">
    <source>
        <dbReference type="Google" id="ProtNLM"/>
    </source>
</evidence>